<dbReference type="GO" id="GO:0043596">
    <property type="term" value="C:nuclear replication fork"/>
    <property type="evidence" value="ECO:0007669"/>
    <property type="project" value="TreeGrafter"/>
</dbReference>
<feature type="compositionally biased region" description="Low complexity" evidence="8">
    <location>
        <begin position="673"/>
        <end position="718"/>
    </location>
</feature>
<feature type="compositionally biased region" description="Polar residues" evidence="8">
    <location>
        <begin position="161"/>
        <end position="173"/>
    </location>
</feature>
<evidence type="ECO:0000256" key="6">
    <source>
        <dbReference type="ARBA" id="ARBA00022833"/>
    </source>
</evidence>
<feature type="domain" description="Zinc finger Mcm10/DnaG-type" evidence="9">
    <location>
        <begin position="472"/>
        <end position="517"/>
    </location>
</feature>
<feature type="compositionally biased region" description="Basic and acidic residues" evidence="8">
    <location>
        <begin position="767"/>
        <end position="777"/>
    </location>
</feature>
<comment type="similarity">
    <text evidence="2">Belongs to the MCM10 family.</text>
</comment>
<evidence type="ECO:0000256" key="8">
    <source>
        <dbReference type="SAM" id="MobiDB-lite"/>
    </source>
</evidence>
<feature type="region of interest" description="Disordered" evidence="8">
    <location>
        <begin position="642"/>
        <end position="809"/>
    </location>
</feature>
<keyword evidence="7" id="KW-0539">Nucleus</keyword>
<dbReference type="EMBL" id="LCWF01000010">
    <property type="protein sequence ID" value="KKY28604.1"/>
    <property type="molecule type" value="Genomic_DNA"/>
</dbReference>
<proteinExistence type="inferred from homology"/>
<evidence type="ECO:0000259" key="10">
    <source>
        <dbReference type="Pfam" id="PF22379"/>
    </source>
</evidence>
<dbReference type="InterPro" id="IPR055065">
    <property type="entry name" value="OB_MCM10"/>
</dbReference>
<dbReference type="Pfam" id="PF22379">
    <property type="entry name" value="OB_MCM10"/>
    <property type="match status" value="1"/>
</dbReference>
<keyword evidence="4" id="KW-0479">Metal-binding</keyword>
<dbReference type="GO" id="GO:0051301">
    <property type="term" value="P:cell division"/>
    <property type="evidence" value="ECO:0007669"/>
    <property type="project" value="UniProtKB-KW"/>
</dbReference>
<evidence type="ECO:0000256" key="7">
    <source>
        <dbReference type="ARBA" id="ARBA00023242"/>
    </source>
</evidence>
<dbReference type="InterPro" id="IPR015408">
    <property type="entry name" value="Znf_Mcm10/DnaG"/>
</dbReference>
<feature type="compositionally biased region" description="Acidic residues" evidence="8">
    <location>
        <begin position="799"/>
        <end position="809"/>
    </location>
</feature>
<protein>
    <submittedName>
        <fullName evidence="11">Putative cell division cycle protein</fullName>
    </submittedName>
</protein>
<dbReference type="GO" id="GO:0008270">
    <property type="term" value="F:zinc ion binding"/>
    <property type="evidence" value="ECO:0007669"/>
    <property type="project" value="UniProtKB-KW"/>
</dbReference>
<sequence>MATAKRLTYNGGHMASEVTPCGVTKLTEWTQETTTTTRYEAGADEDEDEDEETLQLRLAAIEAKLRLKKLQQSKARELETGAENEQVDRQRPTSSLNRTSSTRIASRNQSIHQPLRNRVEVPLSPTKRQTDAAEPRSPSRILLGIDKGWTGNDVSLGRTPSGRSNSSRLISRTSKYDTTRSNLNQISSSSQASRPKSFSERLAEGRAQEATRQARNEEIQRRRSSGFKLNEEELEGFRLAAEEAKAHAVTSSPTRKSETVDYGREAVLAAFHDNKGRGLTRSRTTPNLARADSEKDDSTNSYGGDASLYDPFSQLHLSSRVLPHSFLKRTFESAEPVRLPWLLRNIVSPDYELPSAITGDFVVFGIVASKSTPLNHRTGTDAQSKGSDDWEKKWDDGSQNEKRFMAMTLTDLNWTIDLYLFGTALPRYHRLSPGTLIAILNPGIMPPKPGKQDSGQFSLSLNSGADIILEIGTARDLGFCQSVKKDGKQCSSWVDSSKSEFCDWHVDAQVRKTQAGRMGVNSSASSILSSNRFGGGGTGYGSRRTNSKRGRGEGIGEVKGHDLLSRDGSHYDRSTGTKFFALPSSAPAYNRNNNANRPYSALGDDPFLVEGALSRDNISKNERLRKRIATEAKEREIARKLGESDLGRGRSAAGGEYLRKRSEGQQRNCSAGSTPNSSSNADGSSLSSAILSSGTKSSTTARSNILSSASSTTAARNSNGKRSAEDVRLSPVKKKASLPSSSSLIGRRDDKADGDKSVKNRKVTRFITEKGIREAGRESLPGPGHGAMTNARNRRSDYDYNDDDDLDIV</sequence>
<dbReference type="GO" id="GO:0003697">
    <property type="term" value="F:single-stranded DNA binding"/>
    <property type="evidence" value="ECO:0007669"/>
    <property type="project" value="InterPro"/>
</dbReference>
<feature type="region of interest" description="Disordered" evidence="8">
    <location>
        <begin position="74"/>
        <end position="224"/>
    </location>
</feature>
<evidence type="ECO:0000256" key="1">
    <source>
        <dbReference type="ARBA" id="ARBA00004123"/>
    </source>
</evidence>
<evidence type="ECO:0000256" key="4">
    <source>
        <dbReference type="ARBA" id="ARBA00022723"/>
    </source>
</evidence>
<feature type="region of interest" description="Disordered" evidence="8">
    <location>
        <begin position="273"/>
        <end position="302"/>
    </location>
</feature>
<keyword evidence="6" id="KW-0862">Zinc</keyword>
<dbReference type="OrthoDB" id="273123at2759"/>
<dbReference type="Proteomes" id="UP000053317">
    <property type="component" value="Unassembled WGS sequence"/>
</dbReference>
<comment type="caution">
    <text evidence="11">The sequence shown here is derived from an EMBL/GenBank/DDBJ whole genome shotgun (WGS) entry which is preliminary data.</text>
</comment>
<reference evidence="11 12" key="1">
    <citation type="submission" date="2015-05" db="EMBL/GenBank/DDBJ databases">
        <title>Distinctive expansion of gene families associated with plant cell wall degradation and secondary metabolism in the genomes of grapevine trunk pathogens.</title>
        <authorList>
            <person name="Lawrence D.P."/>
            <person name="Travadon R."/>
            <person name="Rolshausen P.E."/>
            <person name="Baumgartner K."/>
        </authorList>
    </citation>
    <scope>NUCLEOTIDE SEQUENCE [LARGE SCALE GENOMIC DNA]</scope>
    <source>
        <strain evidence="11">UCRPC4</strain>
    </source>
</reference>
<gene>
    <name evidence="11" type="ORF">UCRPC4_g00409</name>
</gene>
<keyword evidence="5" id="KW-0863">Zinc-finger</keyword>
<evidence type="ECO:0000313" key="11">
    <source>
        <dbReference type="EMBL" id="KKY28604.1"/>
    </source>
</evidence>
<comment type="subcellular location">
    <subcellularLocation>
        <location evidence="1">Nucleus</location>
    </subcellularLocation>
</comment>
<dbReference type="AlphaFoldDB" id="A0A0G2F2S5"/>
<feature type="compositionally biased region" description="Basic and acidic residues" evidence="8">
    <location>
        <begin position="746"/>
        <end position="758"/>
    </location>
</feature>
<evidence type="ECO:0000256" key="2">
    <source>
        <dbReference type="ARBA" id="ARBA00009679"/>
    </source>
</evidence>
<evidence type="ECO:0000313" key="12">
    <source>
        <dbReference type="Proteomes" id="UP000053317"/>
    </source>
</evidence>
<keyword evidence="11" id="KW-0132">Cell division</keyword>
<feature type="domain" description="MCM10 OB-fold" evidence="10">
    <location>
        <begin position="393"/>
        <end position="467"/>
    </location>
</feature>
<evidence type="ECO:0000256" key="5">
    <source>
        <dbReference type="ARBA" id="ARBA00022771"/>
    </source>
</evidence>
<feature type="compositionally biased region" description="Polar residues" evidence="8">
    <location>
        <begin position="179"/>
        <end position="196"/>
    </location>
</feature>
<organism evidence="11 12">
    <name type="scientific">Phaeomoniella chlamydospora</name>
    <name type="common">Phaeoacremonium chlamydosporum</name>
    <dbReference type="NCBI Taxonomy" id="158046"/>
    <lineage>
        <taxon>Eukaryota</taxon>
        <taxon>Fungi</taxon>
        <taxon>Dikarya</taxon>
        <taxon>Ascomycota</taxon>
        <taxon>Pezizomycotina</taxon>
        <taxon>Eurotiomycetes</taxon>
        <taxon>Chaetothyriomycetidae</taxon>
        <taxon>Phaeomoniellales</taxon>
        <taxon>Phaeomoniellaceae</taxon>
        <taxon>Phaeomoniella</taxon>
    </lineage>
</organism>
<evidence type="ECO:0000259" key="9">
    <source>
        <dbReference type="Pfam" id="PF09329"/>
    </source>
</evidence>
<feature type="compositionally biased region" description="Polar residues" evidence="8">
    <location>
        <begin position="92"/>
        <end position="112"/>
    </location>
</feature>
<dbReference type="InterPro" id="IPR040184">
    <property type="entry name" value="Mcm10"/>
</dbReference>
<name>A0A0G2F2S5_PHACM</name>
<dbReference type="GO" id="GO:0006270">
    <property type="term" value="P:DNA replication initiation"/>
    <property type="evidence" value="ECO:0007669"/>
    <property type="project" value="InterPro"/>
</dbReference>
<reference evidence="11 12" key="2">
    <citation type="submission" date="2015-05" db="EMBL/GenBank/DDBJ databases">
        <authorList>
            <person name="Morales-Cruz A."/>
            <person name="Amrine K.C."/>
            <person name="Cantu D."/>
        </authorList>
    </citation>
    <scope>NUCLEOTIDE SEQUENCE [LARGE SCALE GENOMIC DNA]</scope>
    <source>
        <strain evidence="11">UCRPC4</strain>
    </source>
</reference>
<feature type="compositionally biased region" description="Basic and acidic residues" evidence="8">
    <location>
        <begin position="197"/>
        <end position="221"/>
    </location>
</feature>
<keyword evidence="3" id="KW-0235">DNA replication</keyword>
<feature type="compositionally biased region" description="Basic and acidic residues" evidence="8">
    <location>
        <begin position="550"/>
        <end position="568"/>
    </location>
</feature>
<dbReference type="PANTHER" id="PTHR13454">
    <property type="entry name" value="PROTEIN MCM10 HOMOLOG"/>
    <property type="match status" value="1"/>
</dbReference>
<dbReference type="InterPro" id="IPR012340">
    <property type="entry name" value="NA-bd_OB-fold"/>
</dbReference>
<accession>A0A0G2F2S5</accession>
<dbReference type="Pfam" id="PF09329">
    <property type="entry name" value="zf-primase"/>
    <property type="match status" value="1"/>
</dbReference>
<dbReference type="GO" id="GO:0003688">
    <property type="term" value="F:DNA replication origin binding"/>
    <property type="evidence" value="ECO:0007669"/>
    <property type="project" value="TreeGrafter"/>
</dbReference>
<dbReference type="PANTHER" id="PTHR13454:SF11">
    <property type="entry name" value="PROTEIN MCM10 HOMOLOG"/>
    <property type="match status" value="1"/>
</dbReference>
<keyword evidence="12" id="KW-1185">Reference proteome</keyword>
<keyword evidence="11" id="KW-0131">Cell cycle</keyword>
<evidence type="ECO:0000256" key="3">
    <source>
        <dbReference type="ARBA" id="ARBA00022705"/>
    </source>
</evidence>
<feature type="region of interest" description="Disordered" evidence="8">
    <location>
        <begin position="534"/>
        <end position="568"/>
    </location>
</feature>
<dbReference type="Gene3D" id="2.40.50.140">
    <property type="entry name" value="Nucleic acid-binding proteins"/>
    <property type="match status" value="1"/>
</dbReference>